<evidence type="ECO:0000313" key="8">
    <source>
        <dbReference type="Proteomes" id="UP001596145"/>
    </source>
</evidence>
<evidence type="ECO:0000256" key="4">
    <source>
        <dbReference type="ARBA" id="ARBA00022691"/>
    </source>
</evidence>
<sequence length="988" mass="112856">MSQATLGSGPYRNSSLFSGYYLDERVSDLDAWDCDAEAEAAFEQIRDLWDKEGRLLPSYNEDELIDTWIAEIVDILGHGTSSEVTLPDGGGYVDRLLFENDEVRREGAKRALDGDHEGLFSRASAILEAKQWDADFEQRFAEQRSYRDASHQIKYYLERTPSDLKWGVLTDGKKWRLYGTKDYETQTYYEVDLPEILESGDLEAFKYFFAFFRPEAFVEHAGSSFLDDVWTESETAAQELGEDLQDNVFRALRVLGKGFVESNDLDVGDDGDINRDELKEQSLVLLYRLMFVLYAESRGLIDPDDPDASEEYYEYFSLESKREEILDDVEDMNVESGEAFTEEYSRFSSSIWGRLSELFELIDEGEKSLDIPPYNGGLFSRDDHAFLDNYEVKDPYIAEVIYWLSTTENDDGEHVPADYADLDTRHLGSIYEGLLEHEFRIADAEGVAAVSEDGGQVWKPASEVTAADAIEIVEEGGLYVVNDEGERKATGAYYTPDYVVTYIVEETVDPLIDEIDEDLREQGLEPSDREYFAEFWQEVKDLTILDPAMGSGHFLTKATGYLTEQVMEVVREQEIQSYDEQYIRREISKECIYGVDINEMAVELSKLSMWLETLATDQPLAFLDHHLKTGNSLVGSDITEVLSEDGDDDDGGQLTLTQAFARVRQDTLEHVMELMADLLAYDNETLEDVKSMEELYDEIRDDPLYTRLFELANVHTAEEFGCDVPEGSYEQMAGAIEDEADWAEIRGEDWFTAAQATADEHNFFHWELEFPEVFFDSEGEKMDKAGFDAVVGNPPYIRIQSLRNHTPLQASYFTTVYESATGNFDIYANFTEKGEQLLSKRGILGYIEPHKFFQSDFGKGLRKYLSERKSIHKILSFRHKQVFEGASVYTCLLFLGKKSRDEFDYAEISPEKLATGSDLSYRSIEADYDPEPWIFRDAKTEKILKKIDDAGPSLKEVTDRIYQGLVTSGDSIYLLEKTEDIEGEYVKV</sequence>
<gene>
    <name evidence="7" type="ORF">ACFPJA_18000</name>
</gene>
<reference evidence="7 8" key="1">
    <citation type="journal article" date="2019" name="Int. J. Syst. Evol. Microbiol.">
        <title>The Global Catalogue of Microorganisms (GCM) 10K type strain sequencing project: providing services to taxonomists for standard genome sequencing and annotation.</title>
        <authorList>
            <consortium name="The Broad Institute Genomics Platform"/>
            <consortium name="The Broad Institute Genome Sequencing Center for Infectious Disease"/>
            <person name="Wu L."/>
            <person name="Ma J."/>
        </authorList>
    </citation>
    <scope>NUCLEOTIDE SEQUENCE [LARGE SCALE GENOMIC DNA]</scope>
    <source>
        <strain evidence="7 8">CGMCC 1.16026</strain>
    </source>
</reference>
<feature type="non-terminal residue" evidence="7">
    <location>
        <position position="988"/>
    </location>
</feature>
<keyword evidence="8" id="KW-1185">Reference proteome</keyword>
<evidence type="ECO:0000313" key="7">
    <source>
        <dbReference type="EMBL" id="MFC5136596.1"/>
    </source>
</evidence>
<dbReference type="GO" id="GO:0009007">
    <property type="term" value="F:site-specific DNA-methyltransferase (adenine-specific) activity"/>
    <property type="evidence" value="ECO:0007669"/>
    <property type="project" value="UniProtKB-EC"/>
</dbReference>
<name>A0ABD5QWU7_9EURY</name>
<accession>A0ABD5QWU7</accession>
<dbReference type="PANTHER" id="PTHR33841:SF1">
    <property type="entry name" value="DNA METHYLTRANSFERASE A"/>
    <property type="match status" value="1"/>
</dbReference>
<comment type="catalytic activity">
    <reaction evidence="5">
        <text>a 2'-deoxyadenosine in DNA + S-adenosyl-L-methionine = an N(6)-methyl-2'-deoxyadenosine in DNA + S-adenosyl-L-homocysteine + H(+)</text>
        <dbReference type="Rhea" id="RHEA:15197"/>
        <dbReference type="Rhea" id="RHEA-COMP:12418"/>
        <dbReference type="Rhea" id="RHEA-COMP:12419"/>
        <dbReference type="ChEBI" id="CHEBI:15378"/>
        <dbReference type="ChEBI" id="CHEBI:57856"/>
        <dbReference type="ChEBI" id="CHEBI:59789"/>
        <dbReference type="ChEBI" id="CHEBI:90615"/>
        <dbReference type="ChEBI" id="CHEBI:90616"/>
        <dbReference type="EC" id="2.1.1.72"/>
    </reaction>
</comment>
<comment type="caution">
    <text evidence="7">The sequence shown here is derived from an EMBL/GenBank/DDBJ whole genome shotgun (WGS) entry which is preliminary data.</text>
</comment>
<evidence type="ECO:0000256" key="3">
    <source>
        <dbReference type="ARBA" id="ARBA00022679"/>
    </source>
</evidence>
<evidence type="ECO:0000256" key="5">
    <source>
        <dbReference type="ARBA" id="ARBA00047942"/>
    </source>
</evidence>
<dbReference type="PRINTS" id="PR00507">
    <property type="entry name" value="N12N6MTFRASE"/>
</dbReference>
<evidence type="ECO:0000259" key="6">
    <source>
        <dbReference type="Pfam" id="PF07669"/>
    </source>
</evidence>
<dbReference type="Proteomes" id="UP001596145">
    <property type="component" value="Unassembled WGS sequence"/>
</dbReference>
<dbReference type="InterPro" id="IPR002052">
    <property type="entry name" value="DNA_methylase_N6_adenine_CS"/>
</dbReference>
<dbReference type="Gene3D" id="3.40.50.150">
    <property type="entry name" value="Vaccinia Virus protein VP39"/>
    <property type="match status" value="1"/>
</dbReference>
<organism evidence="7 8">
    <name type="scientific">Halorubrum glutamatedens</name>
    <dbReference type="NCBI Taxonomy" id="2707018"/>
    <lineage>
        <taxon>Archaea</taxon>
        <taxon>Methanobacteriati</taxon>
        <taxon>Methanobacteriota</taxon>
        <taxon>Stenosarchaea group</taxon>
        <taxon>Halobacteria</taxon>
        <taxon>Halobacteriales</taxon>
        <taxon>Haloferacaceae</taxon>
        <taxon>Halorubrum</taxon>
    </lineage>
</organism>
<dbReference type="EMBL" id="JBHSKV010000029">
    <property type="protein sequence ID" value="MFC5136596.1"/>
    <property type="molecule type" value="Genomic_DNA"/>
</dbReference>
<dbReference type="PROSITE" id="PS00092">
    <property type="entry name" value="N6_MTASE"/>
    <property type="match status" value="1"/>
</dbReference>
<dbReference type="InterPro" id="IPR029063">
    <property type="entry name" value="SAM-dependent_MTases_sf"/>
</dbReference>
<dbReference type="EC" id="2.1.1.72" evidence="1"/>
<dbReference type="InterPro" id="IPR011639">
    <property type="entry name" value="MethylTrfase_TaqI-like_dom"/>
</dbReference>
<proteinExistence type="predicted"/>
<dbReference type="AlphaFoldDB" id="A0ABD5QWU7"/>
<feature type="domain" description="Type II methyltransferase M.TaqI-like" evidence="6">
    <location>
        <begin position="590"/>
        <end position="883"/>
    </location>
</feature>
<evidence type="ECO:0000256" key="2">
    <source>
        <dbReference type="ARBA" id="ARBA00022603"/>
    </source>
</evidence>
<dbReference type="GO" id="GO:0032259">
    <property type="term" value="P:methylation"/>
    <property type="evidence" value="ECO:0007669"/>
    <property type="project" value="UniProtKB-KW"/>
</dbReference>
<dbReference type="Pfam" id="PF07669">
    <property type="entry name" value="Eco57I"/>
    <property type="match status" value="1"/>
</dbReference>
<evidence type="ECO:0000256" key="1">
    <source>
        <dbReference type="ARBA" id="ARBA00011900"/>
    </source>
</evidence>
<dbReference type="RefSeq" id="WP_379749470.1">
    <property type="nucleotide sequence ID" value="NZ_JBHSKV010000029.1"/>
</dbReference>
<dbReference type="PANTHER" id="PTHR33841">
    <property type="entry name" value="DNA METHYLTRANSFERASE YEEA-RELATED"/>
    <property type="match status" value="1"/>
</dbReference>
<dbReference type="SUPFAM" id="SSF53335">
    <property type="entry name" value="S-adenosyl-L-methionine-dependent methyltransferases"/>
    <property type="match status" value="1"/>
</dbReference>
<keyword evidence="2 7" id="KW-0489">Methyltransferase</keyword>
<dbReference type="InterPro" id="IPR050953">
    <property type="entry name" value="N4_N6_ade-DNA_methylase"/>
</dbReference>
<keyword evidence="4" id="KW-0949">S-adenosyl-L-methionine</keyword>
<protein>
    <recommendedName>
        <fullName evidence="1">site-specific DNA-methyltransferase (adenine-specific)</fullName>
        <ecNumber evidence="1">2.1.1.72</ecNumber>
    </recommendedName>
</protein>
<keyword evidence="3" id="KW-0808">Transferase</keyword>